<evidence type="ECO:0000313" key="2">
    <source>
        <dbReference type="EMBL" id="PSS00708.1"/>
    </source>
</evidence>
<dbReference type="Proteomes" id="UP000241462">
    <property type="component" value="Unassembled WGS sequence"/>
</dbReference>
<accession>A0A2T3AJH0</accession>
<keyword evidence="3" id="KW-1185">Reference proteome</keyword>
<proteinExistence type="predicted"/>
<dbReference type="EMBL" id="KZ678382">
    <property type="protein sequence ID" value="PSS00708.1"/>
    <property type="molecule type" value="Genomic_DNA"/>
</dbReference>
<dbReference type="AlphaFoldDB" id="A0A2T3AJH0"/>
<gene>
    <name evidence="2" type="ORF">BD289DRAFT_20038</name>
</gene>
<dbReference type="InParanoid" id="A0A2T3AJH0"/>
<feature type="region of interest" description="Disordered" evidence="1">
    <location>
        <begin position="189"/>
        <end position="228"/>
    </location>
</feature>
<reference evidence="2 3" key="1">
    <citation type="journal article" date="2018" name="Mycol. Prog.">
        <title>Coniella lustricola, a new species from submerged detritus.</title>
        <authorList>
            <person name="Raudabaugh D.B."/>
            <person name="Iturriaga T."/>
            <person name="Carver A."/>
            <person name="Mondo S."/>
            <person name="Pangilinan J."/>
            <person name="Lipzen A."/>
            <person name="He G."/>
            <person name="Amirebrahimi M."/>
            <person name="Grigoriev I.V."/>
            <person name="Miller A.N."/>
        </authorList>
    </citation>
    <scope>NUCLEOTIDE SEQUENCE [LARGE SCALE GENOMIC DNA]</scope>
    <source>
        <strain evidence="2 3">B22-T-1</strain>
    </source>
</reference>
<organism evidence="2 3">
    <name type="scientific">Coniella lustricola</name>
    <dbReference type="NCBI Taxonomy" id="2025994"/>
    <lineage>
        <taxon>Eukaryota</taxon>
        <taxon>Fungi</taxon>
        <taxon>Dikarya</taxon>
        <taxon>Ascomycota</taxon>
        <taxon>Pezizomycotina</taxon>
        <taxon>Sordariomycetes</taxon>
        <taxon>Sordariomycetidae</taxon>
        <taxon>Diaporthales</taxon>
        <taxon>Schizoparmaceae</taxon>
        <taxon>Coniella</taxon>
    </lineage>
</organism>
<sequence>MRLRHSVPRGHALSTFLYSSCRSDLGPAIAPGDELPCQPAKHPWEAKVRAIPKPALTLWSTAALKGASVVRFRKAHPASSPADQTTTAADLEPCFRVLASWVFHHLAPLGSGSTRPPVLGPSSAAFACPSAGSYFSLLSASPDSRFLAVLLLSSSSACSRTTGVSFTRSGGSANIVSYTISTAPECRAPAASSKHQRASSAPSRTLGSLSLLPGSLPTPTQARAPNPSSPAPWLPCLLLLCPTTQANP</sequence>
<protein>
    <submittedName>
        <fullName evidence="2">Uncharacterized protein</fullName>
    </submittedName>
</protein>
<evidence type="ECO:0000256" key="1">
    <source>
        <dbReference type="SAM" id="MobiDB-lite"/>
    </source>
</evidence>
<feature type="compositionally biased region" description="Low complexity" evidence="1">
    <location>
        <begin position="205"/>
        <end position="220"/>
    </location>
</feature>
<name>A0A2T3AJH0_9PEZI</name>
<evidence type="ECO:0000313" key="3">
    <source>
        <dbReference type="Proteomes" id="UP000241462"/>
    </source>
</evidence>